<dbReference type="Pfam" id="PF11951">
    <property type="entry name" value="Fungal_trans_2"/>
    <property type="match status" value="1"/>
</dbReference>
<accession>A0AAE1M1V9</accession>
<feature type="region of interest" description="Disordered" evidence="2">
    <location>
        <begin position="606"/>
        <end position="667"/>
    </location>
</feature>
<evidence type="ECO:0000256" key="1">
    <source>
        <dbReference type="ARBA" id="ARBA00023242"/>
    </source>
</evidence>
<evidence type="ECO:0000256" key="2">
    <source>
        <dbReference type="SAM" id="MobiDB-lite"/>
    </source>
</evidence>
<protein>
    <submittedName>
        <fullName evidence="3">Transcriptional regulator family: Fungal Specific TF</fullName>
    </submittedName>
</protein>
<sequence length="835" mass="92269">MSDTMQVQGHLPHHRRLAANMAIKARGNSCTECRRRKQKQQEVSICFPPPIKPQPNHNDNRSLSTRLPPSHVPPTLIHLLGGARQDRDFGGQLLWGMDRLRLQLPHKAEQPNPLPWFGASPADASSLSPNRVPMHAPRQKREEREKTGEEGHGKRREKRKEGGRKLAYNAVCLLQHTDARALLPGLVFFKRPASAGSPGSTSKNVKVVLEGGYAHLNLSDIQDAILQVEGVVAASGIADGLSAAPVVAQGEVVSRSSHDQDASSSHRSSSASDPFRVVVTDETGTLKPKSVFAMLRLILQARLKVTNRIVNDEWSIDGPQLMRALQQAAQPPVMIGGLDDQLRNLPMEPTRLNIELVRIHLQLLSRFKASIDGNPDPESRFMKHWVPLSIKDPLLLQIVLYTAVCFLKETGRVPKMLVWAYKGVVHRMLNEHLSSTRTQTGDAAIMGAAQMVMDSWYWGTTEELRAHMAGLKTMIRMRGGLQDLGMGGFLAKTVLIHDIAIAIAHDIEPDIYGQGEFEFRDDFMVPYQTAFNSPFLSGWPHFVDPGSALKLHRSSAQILDDVRLIIQTVQSLPPSPTAQDLQNVTDAALWALNRLDRMPENIPLYEEEEATGHPADEGDDCMWETTGYEGAGTSPASSSDYDTSSPRSHDAASSNGSPPAPVEESASARLARTKNDAMYRCIRVTASVYYRAIIARVPTTEILGETDFLKLWELVWEVTVPFWKTAVGVFIWVMAAAVPSCHNSPPARFIKTLSVVGWMTIGLENWHVAINAANTALSLQRWLRGGHVQQGGMVYERGPLGGEIVVEKHGFILREASIPEVVANVRCNDDHELIE</sequence>
<evidence type="ECO:0000313" key="3">
    <source>
        <dbReference type="EMBL" id="KAK4081268.1"/>
    </source>
</evidence>
<keyword evidence="1" id="KW-0539">Nucleus</keyword>
<evidence type="ECO:0000313" key="4">
    <source>
        <dbReference type="Proteomes" id="UP001273209"/>
    </source>
</evidence>
<gene>
    <name evidence="3" type="ORF">Triagg1_2800</name>
</gene>
<dbReference type="AlphaFoldDB" id="A0AAE1M1V9"/>
<dbReference type="GeneID" id="87916927"/>
<dbReference type="RefSeq" id="XP_062758417.1">
    <property type="nucleotide sequence ID" value="XM_062897022.1"/>
</dbReference>
<keyword evidence="4" id="KW-1185">Reference proteome</keyword>
<dbReference type="Proteomes" id="UP001273209">
    <property type="component" value="Unassembled WGS sequence"/>
</dbReference>
<feature type="compositionally biased region" description="Low complexity" evidence="2">
    <location>
        <begin position="633"/>
        <end position="646"/>
    </location>
</feature>
<organism evidence="3 4">
    <name type="scientific">Trichoderma aggressivum f. europaeum</name>
    <dbReference type="NCBI Taxonomy" id="173218"/>
    <lineage>
        <taxon>Eukaryota</taxon>
        <taxon>Fungi</taxon>
        <taxon>Dikarya</taxon>
        <taxon>Ascomycota</taxon>
        <taxon>Pezizomycotina</taxon>
        <taxon>Sordariomycetes</taxon>
        <taxon>Hypocreomycetidae</taxon>
        <taxon>Hypocreales</taxon>
        <taxon>Hypocreaceae</taxon>
        <taxon>Trichoderma</taxon>
    </lineage>
</organism>
<feature type="compositionally biased region" description="Polar residues" evidence="2">
    <location>
        <begin position="55"/>
        <end position="66"/>
    </location>
</feature>
<dbReference type="PANTHER" id="PTHR37540">
    <property type="entry name" value="TRANSCRIPTION FACTOR (ACR-2), PUTATIVE-RELATED-RELATED"/>
    <property type="match status" value="1"/>
</dbReference>
<comment type="caution">
    <text evidence="3">The sequence shown here is derived from an EMBL/GenBank/DDBJ whole genome shotgun (WGS) entry which is preliminary data.</text>
</comment>
<feature type="region of interest" description="Disordered" evidence="2">
    <location>
        <begin position="252"/>
        <end position="273"/>
    </location>
</feature>
<dbReference type="EMBL" id="JAWRVG010000007">
    <property type="protein sequence ID" value="KAK4081268.1"/>
    <property type="molecule type" value="Genomic_DNA"/>
</dbReference>
<feature type="region of interest" description="Disordered" evidence="2">
    <location>
        <begin position="112"/>
        <end position="162"/>
    </location>
</feature>
<name>A0AAE1M1V9_9HYPO</name>
<reference evidence="3" key="1">
    <citation type="submission" date="2023-11" db="EMBL/GenBank/DDBJ databases">
        <title>The genome sequences of three competitors of mushroom-forming fungi.</title>
        <authorList>
            <person name="Beijen E."/>
            <person name="Ohm R.A."/>
        </authorList>
    </citation>
    <scope>NUCLEOTIDE SEQUENCE</scope>
    <source>
        <strain evidence="3">CBS 100526</strain>
    </source>
</reference>
<dbReference type="InterPro" id="IPR021858">
    <property type="entry name" value="Fun_TF"/>
</dbReference>
<dbReference type="PANTHER" id="PTHR37540:SF9">
    <property type="entry name" value="ZN(2)-C6 FUNGAL-TYPE DOMAIN-CONTAINING PROTEIN"/>
    <property type="match status" value="1"/>
</dbReference>
<feature type="compositionally biased region" description="Low complexity" evidence="2">
    <location>
        <begin position="262"/>
        <end position="272"/>
    </location>
</feature>
<proteinExistence type="predicted"/>
<feature type="compositionally biased region" description="Basic and acidic residues" evidence="2">
    <location>
        <begin position="139"/>
        <end position="152"/>
    </location>
</feature>
<feature type="region of interest" description="Disordered" evidence="2">
    <location>
        <begin position="46"/>
        <end position="66"/>
    </location>
</feature>